<organism evidence="1 2">
    <name type="scientific">Mycobacteroides salmoniphilum</name>
    <dbReference type="NCBI Taxonomy" id="404941"/>
    <lineage>
        <taxon>Bacteria</taxon>
        <taxon>Bacillati</taxon>
        <taxon>Actinomycetota</taxon>
        <taxon>Actinomycetes</taxon>
        <taxon>Mycobacteriales</taxon>
        <taxon>Mycobacteriaceae</taxon>
        <taxon>Mycobacteroides</taxon>
    </lineage>
</organism>
<proteinExistence type="predicted"/>
<sequence length="134" mass="14537">MWLFPSDRTPDDMSLNRALRGIAVGRVASGVVGLAVPQLMARWSRVPATPELSYVTRVFGARAIALGVGYLTCPESERPRWQRLALMVDTLDTTHGVAHVLRGDLPRPAAVFWATFTGSFMALGASKLARDLAS</sequence>
<accession>A0A4R8SS48</accession>
<dbReference type="Proteomes" id="UP000294604">
    <property type="component" value="Unassembled WGS sequence"/>
</dbReference>
<comment type="caution">
    <text evidence="1">The sequence shown here is derived from an EMBL/GenBank/DDBJ whole genome shotgun (WGS) entry which is preliminary data.</text>
</comment>
<name>A0A4R8SS48_9MYCO</name>
<dbReference type="EMBL" id="PECL01000010">
    <property type="protein sequence ID" value="TEA02657.1"/>
    <property type="molecule type" value="Genomic_DNA"/>
</dbReference>
<dbReference type="AlphaFoldDB" id="A0A4R8SS48"/>
<dbReference type="STRING" id="404941.GCA_002013645_02065"/>
<gene>
    <name evidence="1" type="ORF">CCUG60884_03794</name>
</gene>
<protein>
    <submittedName>
        <fullName evidence="1">Uncharacterized protein</fullName>
    </submittedName>
</protein>
<evidence type="ECO:0000313" key="2">
    <source>
        <dbReference type="Proteomes" id="UP000294604"/>
    </source>
</evidence>
<reference evidence="1 2" key="1">
    <citation type="journal article" date="2019" name="Sci. Rep.">
        <title>Extended insight into the Mycobacterium chelonae-abscessus complex through whole genome sequencing of Mycobacterium salmoniphilum outbreak and Mycobacterium salmoniphilum-like strains.</title>
        <authorList>
            <person name="Behra P.R.K."/>
            <person name="Das S."/>
            <person name="Pettersson B.M.F."/>
            <person name="Shirreff L."/>
            <person name="DuCote T."/>
            <person name="Jacobsson K.G."/>
            <person name="Ennis D.G."/>
            <person name="Kirsebom L.A."/>
        </authorList>
    </citation>
    <scope>NUCLEOTIDE SEQUENCE [LARGE SCALE GENOMIC DNA]</scope>
    <source>
        <strain evidence="1 2">CCUG 60884</strain>
    </source>
</reference>
<evidence type="ECO:0000313" key="1">
    <source>
        <dbReference type="EMBL" id="TEA02657.1"/>
    </source>
</evidence>